<keyword evidence="4" id="KW-1185">Reference proteome</keyword>
<dbReference type="RefSeq" id="WP_344941341.1">
    <property type="nucleotide sequence ID" value="NZ_BAAAZG010000002.1"/>
</dbReference>
<accession>A0ABP7V4P1</accession>
<feature type="chain" id="PRO_5046457466" evidence="2">
    <location>
        <begin position="27"/>
        <end position="534"/>
    </location>
</feature>
<evidence type="ECO:0000313" key="3">
    <source>
        <dbReference type="EMBL" id="GAA4059530.1"/>
    </source>
</evidence>
<dbReference type="EMBL" id="BAAAZG010000002">
    <property type="protein sequence ID" value="GAA4059530.1"/>
    <property type="molecule type" value="Genomic_DNA"/>
</dbReference>
<protein>
    <submittedName>
        <fullName evidence="3">Replication initiator protein RepSA</fullName>
    </submittedName>
</protein>
<evidence type="ECO:0000313" key="4">
    <source>
        <dbReference type="Proteomes" id="UP001500683"/>
    </source>
</evidence>
<sequence length="534" mass="57860">MFLRRCAFVACWLVLVLFVLRHPREAADATGVAAQPPSTRTPRRGPSPHPPCNGQETHSIVPDTLASAWLTPLAVRDMAAKLARPDFRRSAARARATGGCAQPIHLRGSVEYRDGLTGDLLHRYSTAREPGGVLRVACKTRRASRCPACAEIYRADTYQLVRAGLAGGKGVPDTVAQHPAAFVTLTAPSFGPVHARRETAGGAVVPCHPRRDAGKCPHGRSLSCTTRHAADDPRLGDPLCPDCYDYTGSVLFNALAPELWRRFTMALRRRIAKAAGLTLRELRDTLTISFAKVAEYQRRGVVHFHAIIRLDGAQGLATPPPGWASYDLLADAVHQAAPAVTVTTPATPGVPSQSLTWGTQLDVRPITTIGDLTDTAVAGYIAKYATKAAECTGTLDRRIRATDDLDALPVSAHARRLITECLRLGRMEEMAELRLAEWAHMLGFRGHFSTKSRRYSTTLGALRQARIDHNRHQHDITTGRLPLTDEDQVLVVSHWRYLGQGLTPGEALLTAALTGTPLPPIAPYEGSAACPDSC</sequence>
<feature type="signal peptide" evidence="2">
    <location>
        <begin position="1"/>
        <end position="26"/>
    </location>
</feature>
<gene>
    <name evidence="3" type="primary">repSA_1</name>
    <name evidence="3" type="ORF">GCM10022214_10050</name>
</gene>
<dbReference type="InterPro" id="IPR046828">
    <property type="entry name" value="RepSA"/>
</dbReference>
<dbReference type="Pfam" id="PF20199">
    <property type="entry name" value="RepSA"/>
    <property type="match status" value="1"/>
</dbReference>
<keyword evidence="2" id="KW-0732">Signal</keyword>
<evidence type="ECO:0000256" key="1">
    <source>
        <dbReference type="SAM" id="MobiDB-lite"/>
    </source>
</evidence>
<organism evidence="3 4">
    <name type="scientific">Actinomadura miaoliensis</name>
    <dbReference type="NCBI Taxonomy" id="430685"/>
    <lineage>
        <taxon>Bacteria</taxon>
        <taxon>Bacillati</taxon>
        <taxon>Actinomycetota</taxon>
        <taxon>Actinomycetes</taxon>
        <taxon>Streptosporangiales</taxon>
        <taxon>Thermomonosporaceae</taxon>
        <taxon>Actinomadura</taxon>
    </lineage>
</organism>
<reference evidence="4" key="1">
    <citation type="journal article" date="2019" name="Int. J. Syst. Evol. Microbiol.">
        <title>The Global Catalogue of Microorganisms (GCM) 10K type strain sequencing project: providing services to taxonomists for standard genome sequencing and annotation.</title>
        <authorList>
            <consortium name="The Broad Institute Genomics Platform"/>
            <consortium name="The Broad Institute Genome Sequencing Center for Infectious Disease"/>
            <person name="Wu L."/>
            <person name="Ma J."/>
        </authorList>
    </citation>
    <scope>NUCLEOTIDE SEQUENCE [LARGE SCALE GENOMIC DNA]</scope>
    <source>
        <strain evidence="4">JCM 16702</strain>
    </source>
</reference>
<proteinExistence type="predicted"/>
<feature type="region of interest" description="Disordered" evidence="1">
    <location>
        <begin position="28"/>
        <end position="57"/>
    </location>
</feature>
<name>A0ABP7V4P1_9ACTN</name>
<dbReference type="Proteomes" id="UP001500683">
    <property type="component" value="Unassembled WGS sequence"/>
</dbReference>
<evidence type="ECO:0000256" key="2">
    <source>
        <dbReference type="SAM" id="SignalP"/>
    </source>
</evidence>
<comment type="caution">
    <text evidence="3">The sequence shown here is derived from an EMBL/GenBank/DDBJ whole genome shotgun (WGS) entry which is preliminary data.</text>
</comment>